<evidence type="ECO:0000256" key="1">
    <source>
        <dbReference type="SAM" id="Coils"/>
    </source>
</evidence>
<feature type="coiled-coil region" evidence="1">
    <location>
        <begin position="469"/>
        <end position="598"/>
    </location>
</feature>
<feature type="compositionally biased region" description="Polar residues" evidence="2">
    <location>
        <begin position="881"/>
        <end position="930"/>
    </location>
</feature>
<organism evidence="3 4">
    <name type="scientific">Stylonychia lemnae</name>
    <name type="common">Ciliate</name>
    <dbReference type="NCBI Taxonomy" id="5949"/>
    <lineage>
        <taxon>Eukaryota</taxon>
        <taxon>Sar</taxon>
        <taxon>Alveolata</taxon>
        <taxon>Ciliophora</taxon>
        <taxon>Intramacronucleata</taxon>
        <taxon>Spirotrichea</taxon>
        <taxon>Stichotrichia</taxon>
        <taxon>Sporadotrichida</taxon>
        <taxon>Oxytrichidae</taxon>
        <taxon>Stylonychinae</taxon>
        <taxon>Stylonychia</taxon>
    </lineage>
</organism>
<dbReference type="AlphaFoldDB" id="A0A078AEY8"/>
<protein>
    <submittedName>
        <fullName evidence="3">Uncharacterized protein</fullName>
    </submittedName>
</protein>
<feature type="region of interest" description="Disordered" evidence="2">
    <location>
        <begin position="881"/>
        <end position="935"/>
    </location>
</feature>
<sequence>MSSYLLLVSEEKFGASGNADYKARWLQWKITDPQNIEISKDYLLNQQPGNPASSGGNDDCQSYRTAIEEEVSQNYYKTMSEKSLRLNHLNQSENEANQSINDILKEKNNIIDILKQEKQYYKDQLSNQNKFNNTQKQTSSNNSNIDEQINCQMVERLRKQIEDEFQQTIKRQQEIIEQQVGYIQSYDNKLIEAQEEIDSLKDKMGQMIKEQEKLLNQTQKSPTKNDTMHQDIAQIQMIEQLVKDKNRLTLEILQLKENNQAFKEMTGSPKAEDSTFKFYELFTQSLATQAKNDKLEQTFSELDIVFNHAENNDKVVLDELRRLSNHTLQQIFDLQKELTQYRALDGMSSQLVKLLKKSAEKNSKRHTAGGILSLEEQVMELNSKLKEQDKQLRQKEKKVLKKPSAIGLRKSVKEQSQIGDDELNNTQKLFIKSGDQLKQDYLNLEVQYQDVCQNLNKALDKIYEQDEMLQVIEKEQTLQKLEYNQLKQEYDRNRNEKSISQSSYGELQLQYDRLMEDKHIYEENLKKLNDQIQEIMVVIEEYQDKIEKLEQENEQYQDKANKVGKINEELRGLVDQERNSYQNEKQKNEDTIQNLISTQDSKMKLIKNKLMNFIQAELRSEEFKNSICGESMTFDEILTKISELLQFYRDKINNTVDGGFLNNTAFQMFNNTNTKSRDISPIKPVLDRSGFVAQSNDAAEVLNVSSKNVTSNFPQNLRSRETSLENKNSRYNDYQNSANRTPARYSKPQNFYENLNSVTQGKIIGGRNENSKLALEQNYNTDQIQDYATRFIQEKEAQREMSNPRLQNYMQNHHQQDYIPSTSVHSTQNSNMNSLSKNHYNYTQQGKNSQSNGNRSIPHTLTPSKLHTIRTINQTQNYKKANYSENPTPNQAQKLQSQNNHSNFNNTQPFTLNRDSQSNYRSTINQTQIRSPEKDGFRLNMQKSEIIPQPESSSKREDNIERKKSINDILSNFKKEKEHFNEKLSMLKSKLEQVRSPEPNNLNSIQHKQVFYNAKILNRQANNLFVNNQCVENSYGVARQESQTIENRRSKTAERYMQFK</sequence>
<dbReference type="Proteomes" id="UP000039865">
    <property type="component" value="Unassembled WGS sequence"/>
</dbReference>
<feature type="region of interest" description="Disordered" evidence="2">
    <location>
        <begin position="719"/>
        <end position="745"/>
    </location>
</feature>
<evidence type="ECO:0000313" key="3">
    <source>
        <dbReference type="EMBL" id="CDW80834.1"/>
    </source>
</evidence>
<dbReference type="InParanoid" id="A0A078AEY8"/>
<feature type="coiled-coil region" evidence="1">
    <location>
        <begin position="89"/>
        <end position="124"/>
    </location>
</feature>
<evidence type="ECO:0000256" key="2">
    <source>
        <dbReference type="SAM" id="MobiDB-lite"/>
    </source>
</evidence>
<name>A0A078AEY8_STYLE</name>
<feature type="coiled-coil region" evidence="1">
    <location>
        <begin position="371"/>
        <end position="398"/>
    </location>
</feature>
<keyword evidence="1" id="KW-0175">Coiled coil</keyword>
<keyword evidence="4" id="KW-1185">Reference proteome</keyword>
<feature type="compositionally biased region" description="Polar residues" evidence="2">
    <location>
        <begin position="731"/>
        <end position="740"/>
    </location>
</feature>
<gene>
    <name evidence="3" type="primary">Contig12494.g13331</name>
    <name evidence="3" type="ORF">STYLEM_9838</name>
</gene>
<feature type="region of interest" description="Disordered" evidence="2">
    <location>
        <begin position="821"/>
        <end position="868"/>
    </location>
</feature>
<dbReference type="EMBL" id="CCKQ01009355">
    <property type="protein sequence ID" value="CDW80834.1"/>
    <property type="molecule type" value="Genomic_DNA"/>
</dbReference>
<dbReference type="OrthoDB" id="326991at2759"/>
<proteinExistence type="predicted"/>
<feature type="region of interest" description="Disordered" evidence="2">
    <location>
        <begin position="943"/>
        <end position="962"/>
    </location>
</feature>
<feature type="compositionally biased region" description="Basic and acidic residues" evidence="2">
    <location>
        <begin position="953"/>
        <end position="962"/>
    </location>
</feature>
<feature type="compositionally biased region" description="Basic and acidic residues" evidence="2">
    <location>
        <begin position="719"/>
        <end position="730"/>
    </location>
</feature>
<evidence type="ECO:0000313" key="4">
    <source>
        <dbReference type="Proteomes" id="UP000039865"/>
    </source>
</evidence>
<feature type="coiled-coil region" evidence="1">
    <location>
        <begin position="183"/>
        <end position="265"/>
    </location>
</feature>
<accession>A0A078AEY8</accession>
<reference evidence="3 4" key="1">
    <citation type="submission" date="2014-06" db="EMBL/GenBank/DDBJ databases">
        <authorList>
            <person name="Swart Estienne"/>
        </authorList>
    </citation>
    <scope>NUCLEOTIDE SEQUENCE [LARGE SCALE GENOMIC DNA]</scope>
    <source>
        <strain evidence="3 4">130c</strain>
    </source>
</reference>